<keyword evidence="3 5" id="KW-1133">Transmembrane helix</keyword>
<evidence type="ECO:0000256" key="3">
    <source>
        <dbReference type="ARBA" id="ARBA00022989"/>
    </source>
</evidence>
<keyword evidence="5" id="KW-1003">Cell membrane</keyword>
<keyword evidence="2 5" id="KW-0812">Transmembrane</keyword>
<dbReference type="InterPro" id="IPR002781">
    <property type="entry name" value="TM_pro_TauE-like"/>
</dbReference>
<keyword evidence="4 5" id="KW-0472">Membrane</keyword>
<feature type="transmembrane region" description="Helical" evidence="5">
    <location>
        <begin position="225"/>
        <end position="246"/>
    </location>
</feature>
<accession>A0ABW5QLE5</accession>
<evidence type="ECO:0000256" key="2">
    <source>
        <dbReference type="ARBA" id="ARBA00022692"/>
    </source>
</evidence>
<name>A0ABW5QLE5_9HYPH</name>
<feature type="transmembrane region" description="Helical" evidence="5">
    <location>
        <begin position="72"/>
        <end position="89"/>
    </location>
</feature>
<feature type="transmembrane region" description="Helical" evidence="5">
    <location>
        <begin position="95"/>
        <end position="112"/>
    </location>
</feature>
<dbReference type="Proteomes" id="UP001597521">
    <property type="component" value="Unassembled WGS sequence"/>
</dbReference>
<organism evidence="6 7">
    <name type="scientific">Devosia albogilva</name>
    <dbReference type="NCBI Taxonomy" id="429726"/>
    <lineage>
        <taxon>Bacteria</taxon>
        <taxon>Pseudomonadati</taxon>
        <taxon>Pseudomonadota</taxon>
        <taxon>Alphaproteobacteria</taxon>
        <taxon>Hyphomicrobiales</taxon>
        <taxon>Devosiaceae</taxon>
        <taxon>Devosia</taxon>
    </lineage>
</organism>
<proteinExistence type="inferred from homology"/>
<feature type="transmembrane region" description="Helical" evidence="5">
    <location>
        <begin position="193"/>
        <end position="213"/>
    </location>
</feature>
<reference evidence="7" key="1">
    <citation type="journal article" date="2019" name="Int. J. Syst. Evol. Microbiol.">
        <title>The Global Catalogue of Microorganisms (GCM) 10K type strain sequencing project: providing services to taxonomists for standard genome sequencing and annotation.</title>
        <authorList>
            <consortium name="The Broad Institute Genomics Platform"/>
            <consortium name="The Broad Institute Genome Sequencing Center for Infectious Disease"/>
            <person name="Wu L."/>
            <person name="Ma J."/>
        </authorList>
    </citation>
    <scope>NUCLEOTIDE SEQUENCE [LARGE SCALE GENOMIC DNA]</scope>
    <source>
        <strain evidence="7">CCM 7427</strain>
    </source>
</reference>
<evidence type="ECO:0000256" key="1">
    <source>
        <dbReference type="ARBA" id="ARBA00004141"/>
    </source>
</evidence>
<evidence type="ECO:0000256" key="4">
    <source>
        <dbReference type="ARBA" id="ARBA00023136"/>
    </source>
</evidence>
<dbReference type="Pfam" id="PF01925">
    <property type="entry name" value="TauE"/>
    <property type="match status" value="1"/>
</dbReference>
<evidence type="ECO:0000256" key="5">
    <source>
        <dbReference type="RuleBase" id="RU363041"/>
    </source>
</evidence>
<protein>
    <recommendedName>
        <fullName evidence="5">Probable membrane transporter protein</fullName>
    </recommendedName>
</protein>
<comment type="similarity">
    <text evidence="5">Belongs to the 4-toluene sulfonate uptake permease (TSUP) (TC 2.A.102) family.</text>
</comment>
<comment type="subcellular location">
    <subcellularLocation>
        <location evidence="5">Cell membrane</location>
        <topology evidence="5">Multi-pass membrane protein</topology>
    </subcellularLocation>
    <subcellularLocation>
        <location evidence="1">Membrane</location>
        <topology evidence="1">Multi-pass membrane protein</topology>
    </subcellularLocation>
</comment>
<evidence type="ECO:0000313" key="7">
    <source>
        <dbReference type="Proteomes" id="UP001597521"/>
    </source>
</evidence>
<dbReference type="RefSeq" id="WP_386833544.1">
    <property type="nucleotide sequence ID" value="NZ_JBHUNP010000001.1"/>
</dbReference>
<sequence>MSIWIGAALVAAVFVTSTISGIFGMAGGLILLGILLALLPVGTAIAVQGMVQIIANGSRAWFSRAWIDWRSLGFIVLGLAAAAIILAILRYTPDLATVCIAIGLMPILVWIPQRWLSLDASRPHQAVICGLVGGGLNLAVGVSGPTIDIFFIRTPMDRRTIIATKAATQVLSHAVKVVFYWNATMVLTPIEWTGILLAAPFAIGGTSFGHWILQRLTDANFRRWTRLIVTAIGIFYLIRGLSLLGAV</sequence>
<evidence type="ECO:0000313" key="6">
    <source>
        <dbReference type="EMBL" id="MFD2648387.1"/>
    </source>
</evidence>
<dbReference type="EMBL" id="JBHUNP010000001">
    <property type="protein sequence ID" value="MFD2648387.1"/>
    <property type="molecule type" value="Genomic_DNA"/>
</dbReference>
<keyword evidence="7" id="KW-1185">Reference proteome</keyword>
<feature type="transmembrane region" description="Helical" evidence="5">
    <location>
        <begin position="30"/>
        <end position="51"/>
    </location>
</feature>
<comment type="caution">
    <text evidence="6">The sequence shown here is derived from an EMBL/GenBank/DDBJ whole genome shotgun (WGS) entry which is preliminary data.</text>
</comment>
<gene>
    <name evidence="6" type="ORF">ACFSX5_11345</name>
</gene>